<feature type="signal peptide" evidence="1">
    <location>
        <begin position="1"/>
        <end position="26"/>
    </location>
</feature>
<evidence type="ECO:0000256" key="1">
    <source>
        <dbReference type="SAM" id="SignalP"/>
    </source>
</evidence>
<comment type="caution">
    <text evidence="2">The sequence shown here is derived from an EMBL/GenBank/DDBJ whole genome shotgun (WGS) entry which is preliminary data.</text>
</comment>
<dbReference type="InterPro" id="IPR024006">
    <property type="entry name" value="Alt_signal_exp_actinobact"/>
</dbReference>
<feature type="chain" id="PRO_5039524450" description="Alternate-type signal peptide domain-containing protein" evidence="1">
    <location>
        <begin position="27"/>
        <end position="183"/>
    </location>
</feature>
<keyword evidence="1" id="KW-0732">Signal</keyword>
<organism evidence="2 3">
    <name type="scientific">Rhodococcus erythropolis</name>
    <name type="common">Arthrobacter picolinophilus</name>
    <dbReference type="NCBI Taxonomy" id="1833"/>
    <lineage>
        <taxon>Bacteria</taxon>
        <taxon>Bacillati</taxon>
        <taxon>Actinomycetota</taxon>
        <taxon>Actinomycetes</taxon>
        <taxon>Mycobacteriales</taxon>
        <taxon>Nocardiaceae</taxon>
        <taxon>Rhodococcus</taxon>
        <taxon>Rhodococcus erythropolis group</taxon>
    </lineage>
</organism>
<dbReference type="AlphaFoldDB" id="A0A5N5DU52"/>
<dbReference type="EMBL" id="MRBO01000825">
    <property type="protein sequence ID" value="KAB2581586.1"/>
    <property type="molecule type" value="Genomic_DNA"/>
</dbReference>
<evidence type="ECO:0000313" key="2">
    <source>
        <dbReference type="EMBL" id="KAB2581586.1"/>
    </source>
</evidence>
<protein>
    <recommendedName>
        <fullName evidence="4">Alternate-type signal peptide domain-containing protein</fullName>
    </recommendedName>
</protein>
<sequence length="183" mass="17902">MNKATKGAVAAGAAALLLAGGAGTMAAWNANAPLNGGTISSGKLTLTTEGTPSWTVSNATVNGGTAAPVTISTFKVSPGDVLTYSGSVKIGAVGNNLSATLKADASTITGTGTLKAEMAPVTTATVGATPLPTNGTGVVITSANNDNVVSVNVVFDFTKAPATNSSQDSQVDLTNFNVTLDQA</sequence>
<evidence type="ECO:0000313" key="3">
    <source>
        <dbReference type="Proteomes" id="UP000325576"/>
    </source>
</evidence>
<evidence type="ECO:0008006" key="4">
    <source>
        <dbReference type="Google" id="ProtNLM"/>
    </source>
</evidence>
<name>A0A5N5DU52_RHOER</name>
<gene>
    <name evidence="2" type="ORF">BS297_30060</name>
</gene>
<dbReference type="Proteomes" id="UP000325576">
    <property type="component" value="Unassembled WGS sequence"/>
</dbReference>
<dbReference type="RefSeq" id="WP_192804819.1">
    <property type="nucleotide sequence ID" value="NZ_JBHTSI010000003.1"/>
</dbReference>
<proteinExistence type="predicted"/>
<accession>A0A5N5DU52</accession>
<reference evidence="2 3" key="1">
    <citation type="journal article" date="2017" name="Poromechanics V (2013)">
        <title>Genomic Characterization of the Arsenic-Tolerant Actinobacterium, &lt;i&gt;Rhodococcus erythropolis&lt;/i&gt; S43.</title>
        <authorList>
            <person name="Retamal-Morales G."/>
            <person name="Mehnert M."/>
            <person name="Schwabe R."/>
            <person name="Tischler D."/>
            <person name="Schloemann M."/>
            <person name="Levican G.J."/>
        </authorList>
    </citation>
    <scope>NUCLEOTIDE SEQUENCE [LARGE SCALE GENOMIC DNA]</scope>
    <source>
        <strain evidence="2 3">S43</strain>
    </source>
</reference>
<dbReference type="NCBIfam" id="TIGR04089">
    <property type="entry name" value="exp_by_SipW_III"/>
    <property type="match status" value="1"/>
</dbReference>